<dbReference type="Pfam" id="PF07301">
    <property type="entry name" value="DUF1453"/>
    <property type="match status" value="1"/>
</dbReference>
<feature type="transmembrane region" description="Helical" evidence="1">
    <location>
        <begin position="38"/>
        <end position="61"/>
    </location>
</feature>
<dbReference type="InterPro" id="IPR058247">
    <property type="entry name" value="DUF1453"/>
</dbReference>
<feature type="transmembrane region" description="Helical" evidence="1">
    <location>
        <begin position="109"/>
        <end position="127"/>
    </location>
</feature>
<dbReference type="EMBL" id="JBHRYF010000008">
    <property type="protein sequence ID" value="MFC3660135.1"/>
    <property type="molecule type" value="Genomic_DNA"/>
</dbReference>
<sequence length="175" mass="19479">MPLLLIPLLLVAVLVLAVLLYPLGLVQRYRAGVARRRARPWLAGLNAWLLAVSALLFVASAWVGEHWVAHALLYACCGLLLGVLIGIAGIWTTRFEHHPEGAWYTPNRWLVFALTMLLAARIALGIWQTLWPPSGVQPPWLRMLADHATLIGMAGVLLGYYLGYAWALRARLSRR</sequence>
<keyword evidence="1" id="KW-1133">Transmembrane helix</keyword>
<protein>
    <submittedName>
        <fullName evidence="2">DUF1453 domain-containing protein</fullName>
    </submittedName>
</protein>
<reference evidence="3" key="1">
    <citation type="journal article" date="2019" name="Int. J. Syst. Evol. Microbiol.">
        <title>The Global Catalogue of Microorganisms (GCM) 10K type strain sequencing project: providing services to taxonomists for standard genome sequencing and annotation.</title>
        <authorList>
            <consortium name="The Broad Institute Genomics Platform"/>
            <consortium name="The Broad Institute Genome Sequencing Center for Infectious Disease"/>
            <person name="Wu L."/>
            <person name="Ma J."/>
        </authorList>
    </citation>
    <scope>NUCLEOTIDE SEQUENCE [LARGE SCALE GENOMIC DNA]</scope>
    <source>
        <strain evidence="3">KCTC 42211</strain>
    </source>
</reference>
<keyword evidence="1" id="KW-0812">Transmembrane</keyword>
<accession>A0ABV7UT15</accession>
<feature type="transmembrane region" description="Helical" evidence="1">
    <location>
        <begin position="6"/>
        <end position="26"/>
    </location>
</feature>
<dbReference type="Proteomes" id="UP001595724">
    <property type="component" value="Unassembled WGS sequence"/>
</dbReference>
<feature type="transmembrane region" description="Helical" evidence="1">
    <location>
        <begin position="147"/>
        <end position="167"/>
    </location>
</feature>
<keyword evidence="1" id="KW-0472">Membrane</keyword>
<evidence type="ECO:0000313" key="2">
    <source>
        <dbReference type="EMBL" id="MFC3660135.1"/>
    </source>
</evidence>
<feature type="transmembrane region" description="Helical" evidence="1">
    <location>
        <begin position="67"/>
        <end position="88"/>
    </location>
</feature>
<comment type="caution">
    <text evidence="2">The sequence shown here is derived from an EMBL/GenBank/DDBJ whole genome shotgun (WGS) entry which is preliminary data.</text>
</comment>
<dbReference type="RefSeq" id="WP_386709049.1">
    <property type="nucleotide sequence ID" value="NZ_JBHRYF010000008.1"/>
</dbReference>
<evidence type="ECO:0000256" key="1">
    <source>
        <dbReference type="SAM" id="Phobius"/>
    </source>
</evidence>
<evidence type="ECO:0000313" key="3">
    <source>
        <dbReference type="Proteomes" id="UP001595724"/>
    </source>
</evidence>
<gene>
    <name evidence="2" type="ORF">ACFOM9_08670</name>
</gene>
<name>A0ABV7UT15_9GAMM</name>
<keyword evidence="3" id="KW-1185">Reference proteome</keyword>
<proteinExistence type="predicted"/>
<organism evidence="2 3">
    <name type="scientific">Luteimonas notoginsengisoli</name>
    <dbReference type="NCBI Taxonomy" id="1578200"/>
    <lineage>
        <taxon>Bacteria</taxon>
        <taxon>Pseudomonadati</taxon>
        <taxon>Pseudomonadota</taxon>
        <taxon>Gammaproteobacteria</taxon>
        <taxon>Lysobacterales</taxon>
        <taxon>Lysobacteraceae</taxon>
        <taxon>Luteimonas</taxon>
    </lineage>
</organism>